<organism evidence="1 2">
    <name type="scientific">Mycobacterium tuberculosis</name>
    <dbReference type="NCBI Taxonomy" id="1773"/>
    <lineage>
        <taxon>Bacteria</taxon>
        <taxon>Bacillati</taxon>
        <taxon>Actinomycetota</taxon>
        <taxon>Actinomycetes</taxon>
        <taxon>Mycobacteriales</taxon>
        <taxon>Mycobacteriaceae</taxon>
        <taxon>Mycobacterium</taxon>
        <taxon>Mycobacterium tuberculosis complex</taxon>
    </lineage>
</organism>
<name>A0A655A1J8_MYCTX</name>
<sequence length="211" mass="23210">MGDQEVLRLLRVDVHAAGDDHVVAPAGQEQVAVVVEIADVADGYPAVLVARRRGFRRIVEVFEGVPALEIDFARLVRRQLAAVGAHDVHPALYGLADRTRMRQPILGCDQRRPAGFRGGVVLVDDRSPPVNHLLLDLDWTWSGRVDHSPKAGHVIRITNCFREFQHPDEHGRDELRVGHPVALDGVEGALGVELLHHDGGDARGQCAHRPH</sequence>
<proteinExistence type="predicted"/>
<accession>A0A655A1J8</accession>
<protein>
    <submittedName>
        <fullName evidence="1">Uncharacterized protein</fullName>
    </submittedName>
</protein>
<gene>
    <name evidence="1" type="ORF">ERS027659_02069</name>
</gene>
<dbReference type="Proteomes" id="UP000050164">
    <property type="component" value="Unassembled WGS sequence"/>
</dbReference>
<reference evidence="1 2" key="1">
    <citation type="submission" date="2015-03" db="EMBL/GenBank/DDBJ databases">
        <authorList>
            <consortium name="Pathogen Informatics"/>
        </authorList>
    </citation>
    <scope>NUCLEOTIDE SEQUENCE [LARGE SCALE GENOMIC DNA]</scope>
    <source>
        <strain evidence="1 2">Bir 185</strain>
    </source>
</reference>
<dbReference type="EMBL" id="CNFT01000452">
    <property type="protein sequence ID" value="CKR72300.1"/>
    <property type="molecule type" value="Genomic_DNA"/>
</dbReference>
<evidence type="ECO:0000313" key="1">
    <source>
        <dbReference type="EMBL" id="CKR72300.1"/>
    </source>
</evidence>
<evidence type="ECO:0000313" key="2">
    <source>
        <dbReference type="Proteomes" id="UP000050164"/>
    </source>
</evidence>
<dbReference type="AlphaFoldDB" id="A0A655A1J8"/>